<accession>A0ABT5M3D3</accession>
<dbReference type="RefSeq" id="WP_273578639.1">
    <property type="nucleotide sequence ID" value="NZ_JAQRFO010000004.1"/>
</dbReference>
<organism evidence="1 2">
    <name type="scientific">Xenorhabdus aichiensis</name>
    <dbReference type="NCBI Taxonomy" id="3025874"/>
    <lineage>
        <taxon>Bacteria</taxon>
        <taxon>Pseudomonadati</taxon>
        <taxon>Pseudomonadota</taxon>
        <taxon>Gammaproteobacteria</taxon>
        <taxon>Enterobacterales</taxon>
        <taxon>Morganellaceae</taxon>
        <taxon>Xenorhabdus</taxon>
    </lineage>
</organism>
<dbReference type="Proteomes" id="UP001214757">
    <property type="component" value="Unassembled WGS sequence"/>
</dbReference>
<name>A0ABT5M3D3_9GAMM</name>
<protein>
    <recommendedName>
        <fullName evidence="3">Bacteriocin</fullName>
    </recommendedName>
</protein>
<sequence length="72" mass="6927">MSIKKNMAKLQKGRALIQQGQQGAHMAKQAAGLLGGAGARGLPIQGIAGPVASGGLGGAGTSRLPVQGIAGP</sequence>
<feature type="non-terminal residue" evidence="1">
    <location>
        <position position="72"/>
    </location>
</feature>
<keyword evidence="2" id="KW-1185">Reference proteome</keyword>
<evidence type="ECO:0000313" key="1">
    <source>
        <dbReference type="EMBL" id="MDC9620757.1"/>
    </source>
</evidence>
<comment type="caution">
    <text evidence="1">The sequence shown here is derived from an EMBL/GenBank/DDBJ whole genome shotgun (WGS) entry which is preliminary data.</text>
</comment>
<dbReference type="EMBL" id="JAQRFO010000004">
    <property type="protein sequence ID" value="MDC9620757.1"/>
    <property type="molecule type" value="Genomic_DNA"/>
</dbReference>
<proteinExistence type="predicted"/>
<gene>
    <name evidence="1" type="ORF">PSI22_03715</name>
</gene>
<evidence type="ECO:0008006" key="3">
    <source>
        <dbReference type="Google" id="ProtNLM"/>
    </source>
</evidence>
<evidence type="ECO:0000313" key="2">
    <source>
        <dbReference type="Proteomes" id="UP001214757"/>
    </source>
</evidence>
<reference evidence="1 2" key="1">
    <citation type="submission" date="2023-02" db="EMBL/GenBank/DDBJ databases">
        <title>Entomopathogenic bacteria.</title>
        <authorList>
            <person name="Machado R.A."/>
        </authorList>
    </citation>
    <scope>NUCLEOTIDE SEQUENCE [LARGE SCALE GENOMIC DNA]</scope>
    <source>
        <strain evidence="1 2">XENO-7</strain>
    </source>
</reference>